<dbReference type="RefSeq" id="WP_147839304.1">
    <property type="nucleotide sequence ID" value="NZ_VOUP01000056.1"/>
</dbReference>
<reference evidence="2 3" key="1">
    <citation type="submission" date="2019-07" db="EMBL/GenBank/DDBJ databases">
        <title>Serratia strains were isolated from fresh produce.</title>
        <authorList>
            <person name="Cho G.-S."/>
            <person name="Stein M."/>
            <person name="Lee W."/>
            <person name="Suh S.H."/>
            <person name="Franz C.M.A.P."/>
        </authorList>
    </citation>
    <scope>NUCLEOTIDE SEQUENCE [LARGE SCALE GENOMIC DNA]</scope>
    <source>
        <strain evidence="2 3">S17</strain>
    </source>
</reference>
<dbReference type="InterPro" id="IPR016913">
    <property type="entry name" value="UCP029215"/>
</dbReference>
<evidence type="ECO:0000313" key="2">
    <source>
        <dbReference type="EMBL" id="TXE22187.1"/>
    </source>
</evidence>
<dbReference type="AlphaFoldDB" id="A0A9X9BXA9"/>
<feature type="compositionally biased region" description="Polar residues" evidence="1">
    <location>
        <begin position="232"/>
        <end position="242"/>
    </location>
</feature>
<proteinExistence type="predicted"/>
<comment type="caution">
    <text evidence="2">The sequence shown here is derived from an EMBL/GenBank/DDBJ whole genome shotgun (WGS) entry which is preliminary data.</text>
</comment>
<dbReference type="PIRSF" id="PIRSF029215">
    <property type="entry name" value="UCP029215"/>
    <property type="match status" value="1"/>
</dbReference>
<organism evidence="2 3">
    <name type="scientific">Serratia ureilytica</name>
    <dbReference type="NCBI Taxonomy" id="300181"/>
    <lineage>
        <taxon>Bacteria</taxon>
        <taxon>Pseudomonadati</taxon>
        <taxon>Pseudomonadota</taxon>
        <taxon>Gammaproteobacteria</taxon>
        <taxon>Enterobacterales</taxon>
        <taxon>Yersiniaceae</taxon>
        <taxon>Serratia</taxon>
    </lineage>
</organism>
<dbReference type="Proteomes" id="UP000321307">
    <property type="component" value="Unassembled WGS sequence"/>
</dbReference>
<dbReference type="Pfam" id="PF09979">
    <property type="entry name" value="DUF2213"/>
    <property type="match status" value="1"/>
</dbReference>
<feature type="region of interest" description="Disordered" evidence="1">
    <location>
        <begin position="287"/>
        <end position="308"/>
    </location>
</feature>
<protein>
    <submittedName>
        <fullName evidence="2">DUF2213 domain-containing protein</fullName>
    </submittedName>
</protein>
<dbReference type="EMBL" id="VOUP01000056">
    <property type="protein sequence ID" value="TXE22187.1"/>
    <property type="molecule type" value="Genomic_DNA"/>
</dbReference>
<accession>A0A9X9BXA9</accession>
<sequence length="414" mass="44782">MQYFFTTQLGETRFLQADGSVLFKDVPIARTGEQVYHKDDVDVGLETDAQGFVKILRTEEEVFSPATMASFEGVAVTLGHPEDENGDILFVNPSNYAGLSHGHAQNVRRGEGELSDFIIADVMVKRQEALNAINMGRKEVSAGYTAKYRQTSPGNGVTYDITGNHLAVGLRIGQARGGRVCAFGDSIPATKGKKMKQTLLQRMVNAIRTKDSAGLDELAKEAEGVTLDDLGSSPTININIPSQSPPAAETPPTTPEKTTDLGDIPAWAVEFMQSIKDEITALKGLKPEVPAAPQTTDAEDEEEDGRVTTDSVYRQGIIADGEIICPGFKPEGNKGLKRQILNQAIKTGDSLKVFGVKDFTTAPRATVDAAFTAAAAIGRAKNNILPMKTIDQNNRPTTIADINKQNAEFWNNRK</sequence>
<evidence type="ECO:0000313" key="3">
    <source>
        <dbReference type="Proteomes" id="UP000321307"/>
    </source>
</evidence>
<gene>
    <name evidence="2" type="ORF">FOT63_25735</name>
</gene>
<name>A0A9X9BXA9_9GAMM</name>
<evidence type="ECO:0000256" key="1">
    <source>
        <dbReference type="SAM" id="MobiDB-lite"/>
    </source>
</evidence>
<feature type="region of interest" description="Disordered" evidence="1">
    <location>
        <begin position="229"/>
        <end position="260"/>
    </location>
</feature>